<dbReference type="InterPro" id="IPR013225">
    <property type="entry name" value="PaaX_C"/>
</dbReference>
<accession>A0A1G8RPH5</accession>
<dbReference type="PANTHER" id="PTHR30319">
    <property type="entry name" value="PHENYLACETIC ACID REGULATOR-RELATED TRANSCRIPTIONAL REPRESSOR"/>
    <property type="match status" value="1"/>
</dbReference>
<evidence type="ECO:0000313" key="3">
    <source>
        <dbReference type="EMBL" id="SDJ18809.1"/>
    </source>
</evidence>
<name>A0A1G8RPH5_9RHOB</name>
<organism evidence="3 4">
    <name type="scientific">Salipiger marinus</name>
    <dbReference type="NCBI Taxonomy" id="555512"/>
    <lineage>
        <taxon>Bacteria</taxon>
        <taxon>Pseudomonadati</taxon>
        <taxon>Pseudomonadota</taxon>
        <taxon>Alphaproteobacteria</taxon>
        <taxon>Rhodobacterales</taxon>
        <taxon>Roseobacteraceae</taxon>
        <taxon>Salipiger</taxon>
    </lineage>
</organism>
<dbReference type="AlphaFoldDB" id="A0A1G8RPH5"/>
<dbReference type="InterPro" id="IPR036388">
    <property type="entry name" value="WH-like_DNA-bd_sf"/>
</dbReference>
<evidence type="ECO:0000313" key="4">
    <source>
        <dbReference type="Proteomes" id="UP000199093"/>
    </source>
</evidence>
<dbReference type="InterPro" id="IPR012906">
    <property type="entry name" value="PaaX-like_N"/>
</dbReference>
<protein>
    <submittedName>
        <fullName evidence="3">Transcriptional regulator, PaaX family</fullName>
    </submittedName>
</protein>
<sequence>MPPDMLAPALTVLPDPLAEDPPRASAFIVTLYGDVVEPRGGRLWMGTLIDCCAGHGISESLVRTAVSRLVSAGRLEGERIGRRSHYRLAAAARAEFGAAAQVLYTPPPAPQGWLLAPADQPPAPGWAPLGGVALAPNRSDMPRPAGLVWSADVVSGVADLPGLAAALWPVAEVGTAYAAFVARFAPLLDQCRSDPPDAVRALALRLRLVHDYRLAALADPRLPQAALPADWPGPAARRLFVTLYLTLAEAADACIGSRFLDPDGLLPQATAATDLRLDRLRREAARPSD</sequence>
<dbReference type="Gene3D" id="1.10.10.10">
    <property type="entry name" value="Winged helix-like DNA-binding domain superfamily/Winged helix DNA-binding domain"/>
    <property type="match status" value="1"/>
</dbReference>
<evidence type="ECO:0000259" key="1">
    <source>
        <dbReference type="Pfam" id="PF07848"/>
    </source>
</evidence>
<proteinExistence type="predicted"/>
<evidence type="ECO:0000259" key="2">
    <source>
        <dbReference type="Pfam" id="PF08223"/>
    </source>
</evidence>
<dbReference type="PANTHER" id="PTHR30319:SF1">
    <property type="entry name" value="TRANSCRIPTIONAL REPRESSOR PAAX"/>
    <property type="match status" value="1"/>
</dbReference>
<dbReference type="Pfam" id="PF07848">
    <property type="entry name" value="PaaX"/>
    <property type="match status" value="1"/>
</dbReference>
<dbReference type="Pfam" id="PF08223">
    <property type="entry name" value="PaaX_C"/>
    <property type="match status" value="1"/>
</dbReference>
<dbReference type="PIRSF" id="PIRSF020623">
    <property type="entry name" value="PaaX"/>
    <property type="match status" value="1"/>
</dbReference>
<feature type="domain" description="Transcriptional repressor PaaX-like N-terminal" evidence="1">
    <location>
        <begin position="23"/>
        <end position="91"/>
    </location>
</feature>
<dbReference type="InterPro" id="IPR011965">
    <property type="entry name" value="PaaX_trns_reg"/>
</dbReference>
<dbReference type="EMBL" id="FNEJ01000021">
    <property type="protein sequence ID" value="SDJ18809.1"/>
    <property type="molecule type" value="Genomic_DNA"/>
</dbReference>
<dbReference type="Proteomes" id="UP000199093">
    <property type="component" value="Unassembled WGS sequence"/>
</dbReference>
<feature type="domain" description="Transcriptional repressor PaaX-like C-terminal" evidence="2">
    <location>
        <begin position="168"/>
        <end position="253"/>
    </location>
</feature>
<gene>
    <name evidence="3" type="ORF">SAMN04487993_102110</name>
</gene>
<dbReference type="STRING" id="555512.SAMN04487993_102110"/>
<dbReference type="GO" id="GO:0006351">
    <property type="term" value="P:DNA-templated transcription"/>
    <property type="evidence" value="ECO:0007669"/>
    <property type="project" value="InterPro"/>
</dbReference>
<dbReference type="Gene3D" id="1.20.58.1460">
    <property type="match status" value="1"/>
</dbReference>
<keyword evidence="4" id="KW-1185">Reference proteome</keyword>
<reference evidence="3 4" key="1">
    <citation type="submission" date="2016-10" db="EMBL/GenBank/DDBJ databases">
        <authorList>
            <person name="de Groot N.N."/>
        </authorList>
    </citation>
    <scope>NUCLEOTIDE SEQUENCE [LARGE SCALE GENOMIC DNA]</scope>
    <source>
        <strain evidence="3 4">DSM 26424</strain>
    </source>
</reference>